<reference evidence="3" key="1">
    <citation type="submission" date="2022-01" db="EMBL/GenBank/DDBJ databases">
        <authorList>
            <person name="King R."/>
        </authorList>
    </citation>
    <scope>NUCLEOTIDE SEQUENCE</scope>
</reference>
<feature type="transmembrane region" description="Helical" evidence="1">
    <location>
        <begin position="232"/>
        <end position="255"/>
    </location>
</feature>
<dbReference type="InterPro" id="IPR018490">
    <property type="entry name" value="cNMP-bd_dom_sf"/>
</dbReference>
<organism evidence="3 4">
    <name type="scientific">Ceutorhynchus assimilis</name>
    <name type="common">cabbage seed weevil</name>
    <dbReference type="NCBI Taxonomy" id="467358"/>
    <lineage>
        <taxon>Eukaryota</taxon>
        <taxon>Metazoa</taxon>
        <taxon>Ecdysozoa</taxon>
        <taxon>Arthropoda</taxon>
        <taxon>Hexapoda</taxon>
        <taxon>Insecta</taxon>
        <taxon>Pterygota</taxon>
        <taxon>Neoptera</taxon>
        <taxon>Endopterygota</taxon>
        <taxon>Coleoptera</taxon>
        <taxon>Polyphaga</taxon>
        <taxon>Cucujiformia</taxon>
        <taxon>Curculionidae</taxon>
        <taxon>Ceutorhynchinae</taxon>
        <taxon>Ceutorhynchus</taxon>
    </lineage>
</organism>
<evidence type="ECO:0000313" key="3">
    <source>
        <dbReference type="EMBL" id="CAG9764681.1"/>
    </source>
</evidence>
<gene>
    <name evidence="3" type="ORF">CEUTPL_LOCUS5315</name>
</gene>
<dbReference type="InterPro" id="IPR014710">
    <property type="entry name" value="RmlC-like_jellyroll"/>
</dbReference>
<dbReference type="CDD" id="cd00038">
    <property type="entry name" value="CAP_ED"/>
    <property type="match status" value="1"/>
</dbReference>
<sequence>MPKISSQDKVLIKYTPFSKYGHDCTLEEVPEEFEYGNIPSKGCINKCMRWIIRMCTVSESSKMYTHHLRSYGAICKERQRQAISYGFRIHPFSRAYLIWSFILMFAILALIFCTSLDFLFYNTKNAFVFSIYWRILESLLTVIFIINVMLSFFTGYYDEPKQEVILEFKLVVLQYLKTSFFTDLLACVPANIGASSKAGIIILKVLHCFKYLMIIRFHKHFKYCAEILDVNYYTYMITLVIVNTLLYWHVLCCMLKFSRERLGSFSNKIFLRSRTMFHIAEREASTDYPVLSTLLGAFYRGSLVVYNSSYGKVLPATEAEILLVWFGWYLSSLFFIYILAMIMEIMKGKTSASHKYVEMERQLKDYMRHKQLPMQMRTRILIYYEFRFQKSYFRENEILDTISEQLRQEINMHACRKLVENVIFFRNLPINLLVRIISCLRIEVYLVNDIIIKANTPGTSMYFISTGTVAIYTKSGKEICHLEDGSHFGEIALIIKDTLRTASVIAVEVSEIYRLDQKDFVKAINPYPDLLANIQHIAAERMEVAIMLDDYNKKEHSAKR</sequence>
<dbReference type="PANTHER" id="PTHR45689:SF14">
    <property type="entry name" value="CYCLIC NUCLEOTIDE-GATED CATION CHANNEL SUBUNIT A-LIKE PROTEIN"/>
    <property type="match status" value="1"/>
</dbReference>
<dbReference type="PANTHER" id="PTHR45689">
    <property type="entry name" value="I[[H]] CHANNEL, ISOFORM E"/>
    <property type="match status" value="1"/>
</dbReference>
<evidence type="ECO:0000259" key="2">
    <source>
        <dbReference type="PROSITE" id="PS50042"/>
    </source>
</evidence>
<dbReference type="SMART" id="SM00100">
    <property type="entry name" value="cNMP"/>
    <property type="match status" value="1"/>
</dbReference>
<dbReference type="GO" id="GO:0005249">
    <property type="term" value="F:voltage-gated potassium channel activity"/>
    <property type="evidence" value="ECO:0007669"/>
    <property type="project" value="TreeGrafter"/>
</dbReference>
<feature type="transmembrane region" description="Helical" evidence="1">
    <location>
        <begin position="326"/>
        <end position="346"/>
    </location>
</feature>
<dbReference type="SUPFAM" id="SSF51206">
    <property type="entry name" value="cAMP-binding domain-like"/>
    <property type="match status" value="1"/>
</dbReference>
<dbReference type="PROSITE" id="PS00889">
    <property type="entry name" value="CNMP_BINDING_2"/>
    <property type="match status" value="1"/>
</dbReference>
<dbReference type="AlphaFoldDB" id="A0A9N9QCH4"/>
<keyword evidence="1" id="KW-0472">Membrane</keyword>
<dbReference type="PROSITE" id="PS50042">
    <property type="entry name" value="CNMP_BINDING_3"/>
    <property type="match status" value="1"/>
</dbReference>
<keyword evidence="1" id="KW-1133">Transmembrane helix</keyword>
<feature type="transmembrane region" description="Helical" evidence="1">
    <location>
        <begin position="96"/>
        <end position="119"/>
    </location>
</feature>
<protein>
    <recommendedName>
        <fullName evidence="2">Cyclic nucleotide-binding domain-containing protein</fullName>
    </recommendedName>
</protein>
<dbReference type="InterPro" id="IPR000595">
    <property type="entry name" value="cNMP-bd_dom"/>
</dbReference>
<feature type="domain" description="Cyclic nucleotide-binding" evidence="2">
    <location>
        <begin position="424"/>
        <end position="530"/>
    </location>
</feature>
<keyword evidence="1" id="KW-0812">Transmembrane</keyword>
<dbReference type="EMBL" id="OU892278">
    <property type="protein sequence ID" value="CAG9764681.1"/>
    <property type="molecule type" value="Genomic_DNA"/>
</dbReference>
<dbReference type="GO" id="GO:0003254">
    <property type="term" value="P:regulation of membrane depolarization"/>
    <property type="evidence" value="ECO:0007669"/>
    <property type="project" value="TreeGrafter"/>
</dbReference>
<dbReference type="InterPro" id="IPR051413">
    <property type="entry name" value="K/Na_HCN_channel"/>
</dbReference>
<dbReference type="GO" id="GO:0098855">
    <property type="term" value="C:HCN channel complex"/>
    <property type="evidence" value="ECO:0007669"/>
    <property type="project" value="TreeGrafter"/>
</dbReference>
<feature type="transmembrane region" description="Helical" evidence="1">
    <location>
        <begin position="131"/>
        <end position="153"/>
    </location>
</feature>
<proteinExistence type="predicted"/>
<dbReference type="Gene3D" id="1.10.287.70">
    <property type="match status" value="1"/>
</dbReference>
<evidence type="ECO:0000313" key="4">
    <source>
        <dbReference type="Proteomes" id="UP001152799"/>
    </source>
</evidence>
<dbReference type="Gene3D" id="1.10.287.630">
    <property type="entry name" value="Helix hairpin bin"/>
    <property type="match status" value="1"/>
</dbReference>
<evidence type="ECO:0000256" key="1">
    <source>
        <dbReference type="SAM" id="Phobius"/>
    </source>
</evidence>
<dbReference type="Pfam" id="PF00027">
    <property type="entry name" value="cNMP_binding"/>
    <property type="match status" value="1"/>
</dbReference>
<dbReference type="OrthoDB" id="2021138at2759"/>
<dbReference type="InterPro" id="IPR018488">
    <property type="entry name" value="cNMP-bd_CS"/>
</dbReference>
<dbReference type="GO" id="GO:0035725">
    <property type="term" value="P:sodium ion transmembrane transport"/>
    <property type="evidence" value="ECO:0007669"/>
    <property type="project" value="TreeGrafter"/>
</dbReference>
<keyword evidence="4" id="KW-1185">Reference proteome</keyword>
<dbReference type="SUPFAM" id="SSF81324">
    <property type="entry name" value="Voltage-gated potassium channels"/>
    <property type="match status" value="1"/>
</dbReference>
<name>A0A9N9QCH4_9CUCU</name>
<dbReference type="Proteomes" id="UP001152799">
    <property type="component" value="Chromosome 2"/>
</dbReference>
<dbReference type="Gene3D" id="2.60.120.10">
    <property type="entry name" value="Jelly Rolls"/>
    <property type="match status" value="1"/>
</dbReference>
<accession>A0A9N9QCH4</accession>